<evidence type="ECO:0000256" key="1">
    <source>
        <dbReference type="ARBA" id="ARBA00022723"/>
    </source>
</evidence>
<evidence type="ECO:0000256" key="5">
    <source>
        <dbReference type="SAM" id="Coils"/>
    </source>
</evidence>
<dbReference type="PROSITE" id="PS50089">
    <property type="entry name" value="ZF_RING_2"/>
    <property type="match status" value="1"/>
</dbReference>
<dbReference type="Gene3D" id="2.120.10.30">
    <property type="entry name" value="TolB, C-terminal domain"/>
    <property type="match status" value="1"/>
</dbReference>
<dbReference type="InterPro" id="IPR001841">
    <property type="entry name" value="Znf_RING"/>
</dbReference>
<keyword evidence="7" id="KW-1185">Reference proteome</keyword>
<dbReference type="InterPro" id="IPR011044">
    <property type="entry name" value="Quino_amine_DH_bsu"/>
</dbReference>
<dbReference type="KEGG" id="cvn:111109683"/>
<dbReference type="AlphaFoldDB" id="A0A8B8BFN6"/>
<dbReference type="GO" id="GO:0006513">
    <property type="term" value="P:protein monoubiquitination"/>
    <property type="evidence" value="ECO:0007669"/>
    <property type="project" value="TreeGrafter"/>
</dbReference>
<sequence>MSYLLKCTACSLSYENNLYTLQCFHSLCKDCLEVSIKYHSQTSREQSSDSYIQCPTCDYHTCLEFSKGLQPEDICKMPYVLKTLIELQYGLSSPECVVCKTRGSTTKSKFWCFQCAEHFCSECLSFHSALPNFDKHKTYSTEDLQNDPSLFIKARELCDKHDMRWTKICNDQGIPCCDSCISSDHIDVCKGEHKNLREEHVTALVNQRLSQLKVSLANLNHELHNQEKKILVVENETNVFFTREKNTVQSKGHNLNRILLEMTDSLLAESFKMTFYKLQETESSLLALNQNKSVLENAAGIVSCLNDGSHVRSFLELKKIKKIVKDAKVFFGNREEHMPKFSISFEVSTTKIAGINTFGKIVDHQFISDSCNPQNQSISRWASALNVSETVQSMLPPKNRWISECNLSTAQTKCADLPELKSFQFGGNMFALSKSLEIDDGFSHVTGCDWKSENEIVIVDKKVKGKPEVRIYNTERGNLISKIQLDEKPYDIVVLKNNNCAITFPKQEEIRIYSLTENTLERVIKVGFKCHGVSYCFQNGNGVIVAAGEDNIVLYDKNYLEIKRLKVNGADIRYIHAYNNNLLFYTDLQGKAVYSSIGNGTNRFEYANKMKGAAGLILDDFKNVYVCEKGATFIHVLDISGVFQRQFEVSKTPTAISVSENRRKICIICGGSQTTNKANIFVMN</sequence>
<dbReference type="GO" id="GO:0061630">
    <property type="term" value="F:ubiquitin protein ligase activity"/>
    <property type="evidence" value="ECO:0007669"/>
    <property type="project" value="TreeGrafter"/>
</dbReference>
<dbReference type="InterPro" id="IPR011042">
    <property type="entry name" value="6-blade_b-propeller_TolB-like"/>
</dbReference>
<reference evidence="8" key="1">
    <citation type="submission" date="2025-08" db="UniProtKB">
        <authorList>
            <consortium name="RefSeq"/>
        </authorList>
    </citation>
    <scope>IDENTIFICATION</scope>
    <source>
        <tissue evidence="8">Whole sample</tissue>
    </source>
</reference>
<dbReference type="RefSeq" id="XP_022301609.1">
    <property type="nucleotide sequence ID" value="XM_022445901.1"/>
</dbReference>
<dbReference type="Proteomes" id="UP000694844">
    <property type="component" value="Chromosome 8"/>
</dbReference>
<evidence type="ECO:0000256" key="2">
    <source>
        <dbReference type="ARBA" id="ARBA00022771"/>
    </source>
</evidence>
<dbReference type="InterPro" id="IPR011011">
    <property type="entry name" value="Znf_FYVE_PHD"/>
</dbReference>
<keyword evidence="2 4" id="KW-0863">Zinc-finger</keyword>
<dbReference type="InterPro" id="IPR047153">
    <property type="entry name" value="TRIM45/56/19-like"/>
</dbReference>
<proteinExistence type="predicted"/>
<dbReference type="PROSITE" id="PS00518">
    <property type="entry name" value="ZF_RING_1"/>
    <property type="match status" value="1"/>
</dbReference>
<organism evidence="7 8">
    <name type="scientific">Crassostrea virginica</name>
    <name type="common">Eastern oyster</name>
    <dbReference type="NCBI Taxonomy" id="6565"/>
    <lineage>
        <taxon>Eukaryota</taxon>
        <taxon>Metazoa</taxon>
        <taxon>Spiralia</taxon>
        <taxon>Lophotrochozoa</taxon>
        <taxon>Mollusca</taxon>
        <taxon>Bivalvia</taxon>
        <taxon>Autobranchia</taxon>
        <taxon>Pteriomorphia</taxon>
        <taxon>Ostreida</taxon>
        <taxon>Ostreoidea</taxon>
        <taxon>Ostreidae</taxon>
        <taxon>Crassostrea</taxon>
    </lineage>
</organism>
<evidence type="ECO:0000259" key="6">
    <source>
        <dbReference type="PROSITE" id="PS50089"/>
    </source>
</evidence>
<evidence type="ECO:0000256" key="3">
    <source>
        <dbReference type="ARBA" id="ARBA00022833"/>
    </source>
</evidence>
<name>A0A8B8BFN6_CRAVI</name>
<dbReference type="PANTHER" id="PTHR25462:SF229">
    <property type="entry name" value="TRANSCRIPTION INTERMEDIARY FACTOR 1-BETA"/>
    <property type="match status" value="1"/>
</dbReference>
<keyword evidence="5" id="KW-0175">Coiled coil</keyword>
<protein>
    <submittedName>
        <fullName evidence="8">Uncharacterized protein LOC111109683</fullName>
    </submittedName>
</protein>
<dbReference type="Gene3D" id="3.30.40.10">
    <property type="entry name" value="Zinc/RING finger domain, C3HC4 (zinc finger)"/>
    <property type="match status" value="1"/>
</dbReference>
<keyword evidence="3" id="KW-0862">Zinc</keyword>
<dbReference type="InterPro" id="IPR017907">
    <property type="entry name" value="Znf_RING_CS"/>
</dbReference>
<dbReference type="InterPro" id="IPR013083">
    <property type="entry name" value="Znf_RING/FYVE/PHD"/>
</dbReference>
<dbReference type="SUPFAM" id="SSF57903">
    <property type="entry name" value="FYVE/PHD zinc finger"/>
    <property type="match status" value="1"/>
</dbReference>
<dbReference type="GeneID" id="111109683"/>
<dbReference type="GO" id="GO:0008270">
    <property type="term" value="F:zinc ion binding"/>
    <property type="evidence" value="ECO:0007669"/>
    <property type="project" value="UniProtKB-KW"/>
</dbReference>
<evidence type="ECO:0000313" key="7">
    <source>
        <dbReference type="Proteomes" id="UP000694844"/>
    </source>
</evidence>
<dbReference type="SMART" id="SM00184">
    <property type="entry name" value="RING"/>
    <property type="match status" value="1"/>
</dbReference>
<feature type="domain" description="RING-type" evidence="6">
    <location>
        <begin position="7"/>
        <end position="58"/>
    </location>
</feature>
<dbReference type="OrthoDB" id="6148908at2759"/>
<dbReference type="SUPFAM" id="SSF50969">
    <property type="entry name" value="YVTN repeat-like/Quinoprotein amine dehydrogenase"/>
    <property type="match status" value="1"/>
</dbReference>
<evidence type="ECO:0000256" key="4">
    <source>
        <dbReference type="PROSITE-ProRule" id="PRU00175"/>
    </source>
</evidence>
<gene>
    <name evidence="8" type="primary">LOC111109683</name>
</gene>
<feature type="coiled-coil region" evidence="5">
    <location>
        <begin position="209"/>
        <end position="236"/>
    </location>
</feature>
<dbReference type="PANTHER" id="PTHR25462">
    <property type="entry name" value="BONUS, ISOFORM C-RELATED"/>
    <property type="match status" value="1"/>
</dbReference>
<evidence type="ECO:0000313" key="8">
    <source>
        <dbReference type="RefSeq" id="XP_022301609.1"/>
    </source>
</evidence>
<accession>A0A8B8BFN6</accession>
<keyword evidence="1" id="KW-0479">Metal-binding</keyword>